<keyword evidence="5" id="KW-0472">Membrane</keyword>
<evidence type="ECO:0000313" key="8">
    <source>
        <dbReference type="EMBL" id="GAD00809.1"/>
    </source>
</evidence>
<evidence type="ECO:0008006" key="10">
    <source>
        <dbReference type="Google" id="ProtNLM"/>
    </source>
</evidence>
<feature type="domain" description="HAMP" evidence="7">
    <location>
        <begin position="358"/>
        <end position="410"/>
    </location>
</feature>
<evidence type="ECO:0000256" key="2">
    <source>
        <dbReference type="ARBA" id="ARBA00023224"/>
    </source>
</evidence>
<comment type="caution">
    <text evidence="8">The sequence shown here is derived from an EMBL/GenBank/DDBJ whole genome shotgun (WGS) entry which is preliminary data.</text>
</comment>
<dbReference type="InterPro" id="IPR003660">
    <property type="entry name" value="HAMP_dom"/>
</dbReference>
<feature type="domain" description="Methyl-accepting transducer" evidence="6">
    <location>
        <begin position="415"/>
        <end position="651"/>
    </location>
</feature>
<dbReference type="AlphaFoldDB" id="R9PHF2"/>
<name>R9PHF2_AGAAL</name>
<keyword evidence="5" id="KW-1133">Transmembrane helix</keyword>
<dbReference type="GO" id="GO:0006935">
    <property type="term" value="P:chemotaxis"/>
    <property type="evidence" value="ECO:0007669"/>
    <property type="project" value="UniProtKB-ARBA"/>
</dbReference>
<dbReference type="Pfam" id="PF00015">
    <property type="entry name" value="MCPsignal"/>
    <property type="match status" value="1"/>
</dbReference>
<evidence type="ECO:0000256" key="4">
    <source>
        <dbReference type="PROSITE-ProRule" id="PRU00284"/>
    </source>
</evidence>
<gene>
    <name evidence="8" type="ORF">AALB_0889</name>
</gene>
<dbReference type="SUPFAM" id="SSF58104">
    <property type="entry name" value="Methyl-accepting chemotaxis protein (MCP) signaling domain"/>
    <property type="match status" value="1"/>
</dbReference>
<evidence type="ECO:0000313" key="9">
    <source>
        <dbReference type="Proteomes" id="UP000014461"/>
    </source>
</evidence>
<evidence type="ECO:0000259" key="7">
    <source>
        <dbReference type="PROSITE" id="PS50885"/>
    </source>
</evidence>
<dbReference type="PANTHER" id="PTHR32089:SF120">
    <property type="entry name" value="METHYL-ACCEPTING CHEMOTAXIS PROTEIN TLPQ"/>
    <property type="match status" value="1"/>
</dbReference>
<dbReference type="GO" id="GO:0016020">
    <property type="term" value="C:membrane"/>
    <property type="evidence" value="ECO:0007669"/>
    <property type="project" value="UniProtKB-SubCell"/>
</dbReference>
<keyword evidence="2 4" id="KW-0807">Transducer</keyword>
<dbReference type="EMBL" id="BARX01000004">
    <property type="protein sequence ID" value="GAD00809.1"/>
    <property type="molecule type" value="Genomic_DNA"/>
</dbReference>
<dbReference type="SMART" id="SM00304">
    <property type="entry name" value="HAMP"/>
    <property type="match status" value="1"/>
</dbReference>
<dbReference type="SMART" id="SM00283">
    <property type="entry name" value="MA"/>
    <property type="match status" value="1"/>
</dbReference>
<evidence type="ECO:0000256" key="1">
    <source>
        <dbReference type="ARBA" id="ARBA00004370"/>
    </source>
</evidence>
<dbReference type="STRING" id="1331007.AALB_0889"/>
<protein>
    <recommendedName>
        <fullName evidence="10">Methyl-accepting chemotaxis protein</fullName>
    </recommendedName>
</protein>
<comment type="subcellular location">
    <subcellularLocation>
        <location evidence="1">Membrane</location>
    </subcellularLocation>
</comment>
<dbReference type="PROSITE" id="PS50885">
    <property type="entry name" value="HAMP"/>
    <property type="match status" value="1"/>
</dbReference>
<accession>R9PHF2</accession>
<dbReference type="InterPro" id="IPR004089">
    <property type="entry name" value="MCPsignal_dom"/>
</dbReference>
<dbReference type="Proteomes" id="UP000014461">
    <property type="component" value="Unassembled WGS sequence"/>
</dbReference>
<proteinExistence type="inferred from homology"/>
<dbReference type="FunFam" id="1.10.287.950:FF:000001">
    <property type="entry name" value="Methyl-accepting chemotaxis sensory transducer"/>
    <property type="match status" value="1"/>
</dbReference>
<sequence length="689" mass="75928">MLVMGYNMVERFNYFNRLRKMSISRQVVTVVAVIASTFVTAILIAIVGLNNIQSRNQTLATQSLVALQNASEVEAAYLQMNHLVLAILTSNNQQQLDDLYQGWQQQRDATESLLERAIAGSTAQQQTSIIAGFSASKSMVHQLDEELVAVYQALSQSYSEADELTKLFNQFILQSTELYNDMGYQVEPYALEDQYIRDIYRTYMAASQRVQLKVFELVSVNDPNAVNKILATIRSSTTRLSTSFEDLSFEIESINSHADIQSNWAFFIKHVQQPQGLLSRILENKRNIQQVGLKRTELESEIEKQITALRQLVSTIDSQTDTMVNEAESLVTKVSISASVAGFIALLVAVAACISISRLIKRPIDDLATVTRAMAKGDFTLHMQSNWNGEFAKVAGWVNEVAENTNRSLSEIAQVTNELETMANSNANITGEIKGKNDHQNTSLASVGSAITQMANASQEIATIASDSFHQTESADNRLKSGTSVMLQNQQTIQALQQHIYSTHGAMESLLSDVQDVKSVLEVIQSIADATNLLALNAAIEAARAGEYGRGFSVVADEVRLLSMRTGEQTKQIAKVMARLEEQASTSMELMDESRSKMGDTVSLNNQLSEAISEVGEDIQQLRDMSHSISTATEQQREGASSITKEMALLAQQAKENSQTLDTLAAEGQRLNALSNQQESNVGRFKLAS</sequence>
<comment type="similarity">
    <text evidence="3">Belongs to the methyl-accepting chemotaxis (MCP) protein family.</text>
</comment>
<keyword evidence="5" id="KW-0812">Transmembrane</keyword>
<dbReference type="PROSITE" id="PS50111">
    <property type="entry name" value="CHEMOTAXIS_TRANSDUC_2"/>
    <property type="match status" value="1"/>
</dbReference>
<organism evidence="8 9">
    <name type="scientific">Agarivorans albus MKT 106</name>
    <dbReference type="NCBI Taxonomy" id="1331007"/>
    <lineage>
        <taxon>Bacteria</taxon>
        <taxon>Pseudomonadati</taxon>
        <taxon>Pseudomonadota</taxon>
        <taxon>Gammaproteobacteria</taxon>
        <taxon>Alteromonadales</taxon>
        <taxon>Alteromonadaceae</taxon>
        <taxon>Agarivorans</taxon>
    </lineage>
</organism>
<keyword evidence="9" id="KW-1185">Reference proteome</keyword>
<dbReference type="GO" id="GO:0007165">
    <property type="term" value="P:signal transduction"/>
    <property type="evidence" value="ECO:0007669"/>
    <property type="project" value="UniProtKB-KW"/>
</dbReference>
<dbReference type="CDD" id="cd06225">
    <property type="entry name" value="HAMP"/>
    <property type="match status" value="1"/>
</dbReference>
<evidence type="ECO:0000259" key="6">
    <source>
        <dbReference type="PROSITE" id="PS50111"/>
    </source>
</evidence>
<dbReference type="Gene3D" id="1.10.287.950">
    <property type="entry name" value="Methyl-accepting chemotaxis protein"/>
    <property type="match status" value="1"/>
</dbReference>
<feature type="transmembrane region" description="Helical" evidence="5">
    <location>
        <begin position="27"/>
        <end position="49"/>
    </location>
</feature>
<evidence type="ECO:0000256" key="5">
    <source>
        <dbReference type="SAM" id="Phobius"/>
    </source>
</evidence>
<dbReference type="PANTHER" id="PTHR32089">
    <property type="entry name" value="METHYL-ACCEPTING CHEMOTAXIS PROTEIN MCPB"/>
    <property type="match status" value="1"/>
</dbReference>
<reference evidence="8" key="1">
    <citation type="journal article" date="2013" name="Genome Announc.">
        <title>Draft Genome Sequence of Agarivorans albus Strain MKT 106T, an Agarolytic Marine Bacterium.</title>
        <authorList>
            <person name="Yasuike M."/>
            <person name="Nakamura Y."/>
            <person name="Kai W."/>
            <person name="Fujiwara A."/>
            <person name="Fukui Y."/>
            <person name="Satomi M."/>
            <person name="Sano M."/>
        </authorList>
    </citation>
    <scope>NUCLEOTIDE SEQUENCE [LARGE SCALE GENOMIC DNA]</scope>
</reference>
<evidence type="ECO:0000256" key="3">
    <source>
        <dbReference type="ARBA" id="ARBA00029447"/>
    </source>
</evidence>